<dbReference type="HOGENOM" id="CLU_636415_0_0_1"/>
<keyword evidence="11" id="KW-1185">Reference proteome</keyword>
<gene>
    <name evidence="10" type="ORF">SEPMUDRAFT_150454</name>
</gene>
<dbReference type="SMART" id="SM00355">
    <property type="entry name" value="ZnF_C2H2"/>
    <property type="match status" value="3"/>
</dbReference>
<dbReference type="GO" id="GO:0000978">
    <property type="term" value="F:RNA polymerase II cis-regulatory region sequence-specific DNA binding"/>
    <property type="evidence" value="ECO:0007669"/>
    <property type="project" value="TreeGrafter"/>
</dbReference>
<organism evidence="10 11">
    <name type="scientific">Sphaerulina musiva (strain SO2202)</name>
    <name type="common">Poplar stem canker fungus</name>
    <name type="synonym">Septoria musiva</name>
    <dbReference type="NCBI Taxonomy" id="692275"/>
    <lineage>
        <taxon>Eukaryota</taxon>
        <taxon>Fungi</taxon>
        <taxon>Dikarya</taxon>
        <taxon>Ascomycota</taxon>
        <taxon>Pezizomycotina</taxon>
        <taxon>Dothideomycetes</taxon>
        <taxon>Dothideomycetidae</taxon>
        <taxon>Mycosphaerellales</taxon>
        <taxon>Mycosphaerellaceae</taxon>
        <taxon>Sphaerulina</taxon>
    </lineage>
</organism>
<evidence type="ECO:0000256" key="1">
    <source>
        <dbReference type="ARBA" id="ARBA00004123"/>
    </source>
</evidence>
<evidence type="ECO:0000256" key="5">
    <source>
        <dbReference type="ARBA" id="ARBA00022833"/>
    </source>
</evidence>
<dbReference type="Gene3D" id="3.30.160.60">
    <property type="entry name" value="Classic Zinc Finger"/>
    <property type="match status" value="2"/>
</dbReference>
<evidence type="ECO:0000256" key="7">
    <source>
        <dbReference type="PROSITE-ProRule" id="PRU00042"/>
    </source>
</evidence>
<dbReference type="InterPro" id="IPR050527">
    <property type="entry name" value="Snail/Krueppel_Znf"/>
</dbReference>
<evidence type="ECO:0000256" key="8">
    <source>
        <dbReference type="SAM" id="MobiDB-lite"/>
    </source>
</evidence>
<evidence type="ECO:0000259" key="9">
    <source>
        <dbReference type="PROSITE" id="PS50157"/>
    </source>
</evidence>
<dbReference type="GO" id="GO:0008270">
    <property type="term" value="F:zinc ion binding"/>
    <property type="evidence" value="ECO:0007669"/>
    <property type="project" value="UniProtKB-KW"/>
</dbReference>
<dbReference type="OrthoDB" id="8922241at2759"/>
<dbReference type="GO" id="GO:0005634">
    <property type="term" value="C:nucleus"/>
    <property type="evidence" value="ECO:0007669"/>
    <property type="project" value="UniProtKB-SubCell"/>
</dbReference>
<feature type="compositionally biased region" description="Polar residues" evidence="8">
    <location>
        <begin position="159"/>
        <end position="176"/>
    </location>
</feature>
<evidence type="ECO:0000313" key="11">
    <source>
        <dbReference type="Proteomes" id="UP000016931"/>
    </source>
</evidence>
<keyword evidence="5" id="KW-0862">Zinc</keyword>
<accession>M3D228</accession>
<dbReference type="STRING" id="692275.M3D228"/>
<dbReference type="InterPro" id="IPR036236">
    <property type="entry name" value="Znf_C2H2_sf"/>
</dbReference>
<dbReference type="Proteomes" id="UP000016931">
    <property type="component" value="Unassembled WGS sequence"/>
</dbReference>
<dbReference type="PANTHER" id="PTHR24388">
    <property type="entry name" value="ZINC FINGER PROTEIN"/>
    <property type="match status" value="1"/>
</dbReference>
<dbReference type="FunFam" id="3.30.160.60:FF:000184">
    <property type="entry name" value="Zinc finger protein 333"/>
    <property type="match status" value="1"/>
</dbReference>
<evidence type="ECO:0000313" key="10">
    <source>
        <dbReference type="EMBL" id="EMF11553.1"/>
    </source>
</evidence>
<feature type="region of interest" description="Disordered" evidence="8">
    <location>
        <begin position="159"/>
        <end position="195"/>
    </location>
</feature>
<sequence length="431" mass="47050">MSNLWGLSHMSVGSGKLKRVLLSKCALAKTGNPSDRRWNPSRDAWLPGYIDPRLVLFHWISSTICFQTCLNVLQLPRPINTIMDVRGDYGTVYALFETPSDAASALLALHGARPHWNVNAGDRNIEACYLRLPFGFSLTSHLLAAGFSRLPALVHQAFHTSQSRDPNDPHSGSVSPSIPACLPPPRRSSLAPGTASPTELANALFRISSSPRQYPPLSSSALHSRRGSVSRRLSLSSSLSRDLGYISASSQVDSEYSFGTNASKKRRRAPKVPGGYPCAVHGCDKVFDHQGELTKHEKVHGTDRPHVCTQCGKGFSYPKDLRRHERTHTVESMTVSPILEPADAIDDGFDTYDTQFENNNVEAAFTMLASDTNTGVCVYCGKGFSNPPDWGIRSQHLVTCHGLESLLPPACSSSSSHQRNTPSFARICHSA</sequence>
<comment type="subcellular location">
    <subcellularLocation>
        <location evidence="1">Nucleus</location>
    </subcellularLocation>
</comment>
<reference evidence="10 11" key="1">
    <citation type="journal article" date="2012" name="PLoS Pathog.">
        <title>Diverse lifestyles and strategies of plant pathogenesis encoded in the genomes of eighteen Dothideomycetes fungi.</title>
        <authorList>
            <person name="Ohm R.A."/>
            <person name="Feau N."/>
            <person name="Henrissat B."/>
            <person name="Schoch C.L."/>
            <person name="Horwitz B.A."/>
            <person name="Barry K.W."/>
            <person name="Condon B.J."/>
            <person name="Copeland A.C."/>
            <person name="Dhillon B."/>
            <person name="Glaser F."/>
            <person name="Hesse C.N."/>
            <person name="Kosti I."/>
            <person name="LaButti K."/>
            <person name="Lindquist E.A."/>
            <person name="Lucas S."/>
            <person name="Salamov A.A."/>
            <person name="Bradshaw R.E."/>
            <person name="Ciuffetti L."/>
            <person name="Hamelin R.C."/>
            <person name="Kema G.H.J."/>
            <person name="Lawrence C."/>
            <person name="Scott J.A."/>
            <person name="Spatafora J.W."/>
            <person name="Turgeon B.G."/>
            <person name="de Wit P.J.G.M."/>
            <person name="Zhong S."/>
            <person name="Goodwin S.B."/>
            <person name="Grigoriev I.V."/>
        </authorList>
    </citation>
    <scope>NUCLEOTIDE SEQUENCE [LARGE SCALE GENOMIC DNA]</scope>
    <source>
        <strain evidence="10 11">SO2202</strain>
    </source>
</reference>
<dbReference type="GeneID" id="27903323"/>
<keyword evidence="6" id="KW-0539">Nucleus</keyword>
<dbReference type="SUPFAM" id="SSF57667">
    <property type="entry name" value="beta-beta-alpha zinc fingers"/>
    <property type="match status" value="1"/>
</dbReference>
<proteinExistence type="predicted"/>
<feature type="domain" description="C2H2-type" evidence="9">
    <location>
        <begin position="306"/>
        <end position="333"/>
    </location>
</feature>
<name>M3D228_SPHMS</name>
<dbReference type="GO" id="GO:0000981">
    <property type="term" value="F:DNA-binding transcription factor activity, RNA polymerase II-specific"/>
    <property type="evidence" value="ECO:0007669"/>
    <property type="project" value="TreeGrafter"/>
</dbReference>
<evidence type="ECO:0000256" key="6">
    <source>
        <dbReference type="ARBA" id="ARBA00023242"/>
    </source>
</evidence>
<dbReference type="PROSITE" id="PS00028">
    <property type="entry name" value="ZINC_FINGER_C2H2_1"/>
    <property type="match status" value="2"/>
</dbReference>
<keyword evidence="2" id="KW-0479">Metal-binding</keyword>
<dbReference type="AlphaFoldDB" id="M3D228"/>
<evidence type="ECO:0000256" key="2">
    <source>
        <dbReference type="ARBA" id="ARBA00022723"/>
    </source>
</evidence>
<dbReference type="RefSeq" id="XP_016759674.1">
    <property type="nucleotide sequence ID" value="XM_016906186.1"/>
</dbReference>
<dbReference type="EMBL" id="KB456266">
    <property type="protein sequence ID" value="EMF11553.1"/>
    <property type="molecule type" value="Genomic_DNA"/>
</dbReference>
<dbReference type="PANTHER" id="PTHR24388:SF54">
    <property type="entry name" value="PROTEIN ESCARGOT"/>
    <property type="match status" value="1"/>
</dbReference>
<keyword evidence="4 7" id="KW-0863">Zinc-finger</keyword>
<evidence type="ECO:0000256" key="4">
    <source>
        <dbReference type="ARBA" id="ARBA00022771"/>
    </source>
</evidence>
<dbReference type="InterPro" id="IPR013087">
    <property type="entry name" value="Znf_C2H2_type"/>
</dbReference>
<dbReference type="PROSITE" id="PS50157">
    <property type="entry name" value="ZINC_FINGER_C2H2_2"/>
    <property type="match status" value="2"/>
</dbReference>
<evidence type="ECO:0000256" key="3">
    <source>
        <dbReference type="ARBA" id="ARBA00022737"/>
    </source>
</evidence>
<protein>
    <recommendedName>
        <fullName evidence="9">C2H2-type domain-containing protein</fullName>
    </recommendedName>
</protein>
<keyword evidence="3" id="KW-0677">Repeat</keyword>
<dbReference type="eggNOG" id="KOG1721">
    <property type="taxonomic scope" value="Eukaryota"/>
</dbReference>
<feature type="domain" description="C2H2-type" evidence="9">
    <location>
        <begin position="276"/>
        <end position="305"/>
    </location>
</feature>
<dbReference type="Pfam" id="PF00096">
    <property type="entry name" value="zf-C2H2"/>
    <property type="match status" value="2"/>
</dbReference>